<feature type="region of interest" description="Disordered" evidence="1">
    <location>
        <begin position="96"/>
        <end position="117"/>
    </location>
</feature>
<reference evidence="4 5" key="1">
    <citation type="submission" date="2020-08" db="EMBL/GenBank/DDBJ databases">
        <title>Genomic Encyclopedia of Type Strains, Phase III (KMG-III): the genomes of soil and plant-associated and newly described type strains.</title>
        <authorList>
            <person name="Whitman W."/>
        </authorList>
    </citation>
    <scope>NUCLEOTIDE SEQUENCE [LARGE SCALE GENOMIC DNA]</scope>
    <source>
        <strain evidence="4 5">CECT 3237</strain>
    </source>
</reference>
<keyword evidence="2" id="KW-1133">Transmembrane helix</keyword>
<dbReference type="InterPro" id="IPR036366">
    <property type="entry name" value="PGBDSf"/>
</dbReference>
<evidence type="ECO:0000313" key="5">
    <source>
        <dbReference type="Proteomes" id="UP000572907"/>
    </source>
</evidence>
<gene>
    <name evidence="4" type="ORF">FHS41_003263</name>
</gene>
<feature type="compositionally biased region" description="Low complexity" evidence="1">
    <location>
        <begin position="197"/>
        <end position="235"/>
    </location>
</feature>
<dbReference type="AlphaFoldDB" id="A0A7W4ZQF8"/>
<evidence type="ECO:0000256" key="2">
    <source>
        <dbReference type="SAM" id="Phobius"/>
    </source>
</evidence>
<dbReference type="Gene3D" id="1.10.101.10">
    <property type="entry name" value="PGBD-like superfamily/PGBD"/>
    <property type="match status" value="1"/>
</dbReference>
<dbReference type="Proteomes" id="UP000572907">
    <property type="component" value="Unassembled WGS sequence"/>
</dbReference>
<dbReference type="Pfam" id="PF01471">
    <property type="entry name" value="PG_binding_1"/>
    <property type="match status" value="1"/>
</dbReference>
<organism evidence="4 5">
    <name type="scientific">Streptomyces violarus</name>
    <dbReference type="NCBI Taxonomy" id="67380"/>
    <lineage>
        <taxon>Bacteria</taxon>
        <taxon>Bacillati</taxon>
        <taxon>Actinomycetota</taxon>
        <taxon>Actinomycetes</taxon>
        <taxon>Kitasatosporales</taxon>
        <taxon>Streptomycetaceae</taxon>
        <taxon>Streptomyces</taxon>
    </lineage>
</organism>
<evidence type="ECO:0000259" key="3">
    <source>
        <dbReference type="Pfam" id="PF01471"/>
    </source>
</evidence>
<evidence type="ECO:0000313" key="4">
    <source>
        <dbReference type="EMBL" id="MBB3076775.1"/>
    </source>
</evidence>
<name>A0A7W4ZQF8_9ACTN</name>
<proteinExistence type="predicted"/>
<feature type="compositionally biased region" description="Polar residues" evidence="1">
    <location>
        <begin position="13"/>
        <end position="23"/>
    </location>
</feature>
<protein>
    <recommendedName>
        <fullName evidence="3">Peptidoglycan binding-like domain-containing protein</fullName>
    </recommendedName>
</protein>
<feature type="region of interest" description="Disordered" evidence="1">
    <location>
        <begin position="158"/>
        <end position="260"/>
    </location>
</feature>
<dbReference type="SUPFAM" id="SSF47090">
    <property type="entry name" value="PGBD-like"/>
    <property type="match status" value="1"/>
</dbReference>
<sequence>MPLRPVDPDATTVLPTTPASDATTVLPVTPAPDSTTVLPTTPGPGAAASDQDATTVLPAVPAGPAPDATSVLPTPLAPDGAEPSVTDLRLFDSTRAAAVAPGRTESDEFESDSGGRPRRRRRIALLAAAGACVAVVTAAGYASGLFFYEGPSRNTALPDGIRASVPDAPSSSAASSSPTQSAPATPSAPAAPPPAPSRTGSPSASPSPSSPSASPSPSQTASPSAPETSATATGPEKSPPDNSRQDGNPTVLRLGDRGPEVTELQSRLRQLFLYDDDTDGTFDDRLQDAVRNYQYSRGIQADDLGVYDRDTRAKLESETQEP</sequence>
<keyword evidence="2" id="KW-0472">Membrane</keyword>
<accession>A0A7W4ZQF8</accession>
<feature type="domain" description="Peptidoglycan binding-like" evidence="3">
    <location>
        <begin position="257"/>
        <end position="315"/>
    </location>
</feature>
<keyword evidence="5" id="KW-1185">Reference proteome</keyword>
<dbReference type="EMBL" id="JACHXE010000003">
    <property type="protein sequence ID" value="MBB3076775.1"/>
    <property type="molecule type" value="Genomic_DNA"/>
</dbReference>
<feature type="transmembrane region" description="Helical" evidence="2">
    <location>
        <begin position="123"/>
        <end position="148"/>
    </location>
</feature>
<evidence type="ECO:0000256" key="1">
    <source>
        <dbReference type="SAM" id="MobiDB-lite"/>
    </source>
</evidence>
<keyword evidence="2" id="KW-0812">Transmembrane</keyword>
<comment type="caution">
    <text evidence="4">The sequence shown here is derived from an EMBL/GenBank/DDBJ whole genome shotgun (WGS) entry which is preliminary data.</text>
</comment>
<feature type="region of interest" description="Disordered" evidence="1">
    <location>
        <begin position="1"/>
        <end position="52"/>
    </location>
</feature>
<dbReference type="InterPro" id="IPR036365">
    <property type="entry name" value="PGBD-like_sf"/>
</dbReference>
<dbReference type="RefSeq" id="WP_184592139.1">
    <property type="nucleotide sequence ID" value="NZ_BMUP01000007.1"/>
</dbReference>
<feature type="compositionally biased region" description="Low complexity" evidence="1">
    <location>
        <begin position="163"/>
        <end position="188"/>
    </location>
</feature>
<dbReference type="InterPro" id="IPR002477">
    <property type="entry name" value="Peptidoglycan-bd-like"/>
</dbReference>